<dbReference type="InterPro" id="IPR000805">
    <property type="entry name" value="Glyco_hydro_26"/>
</dbReference>
<evidence type="ECO:0000313" key="9">
    <source>
        <dbReference type="EMBL" id="CUN54124.1"/>
    </source>
</evidence>
<dbReference type="PRINTS" id="PR00739">
    <property type="entry name" value="GLHYDRLASE26"/>
</dbReference>
<evidence type="ECO:0000259" key="8">
    <source>
        <dbReference type="PROSITE" id="PS51764"/>
    </source>
</evidence>
<feature type="domain" description="GH26" evidence="8">
    <location>
        <begin position="67"/>
        <end position="394"/>
    </location>
</feature>
<feature type="binding site" evidence="5">
    <location>
        <position position="294"/>
    </location>
    <ligand>
        <name>substrate</name>
    </ligand>
</feature>
<name>A0A173XQV8_BACUN</name>
<dbReference type="PIRSF" id="PIRSF018168">
    <property type="entry name" value="Mannan-1_4-beta-mannosidase"/>
    <property type="match status" value="1"/>
</dbReference>
<feature type="binding site" evidence="5">
    <location>
        <position position="160"/>
    </location>
    <ligand>
        <name>substrate</name>
    </ligand>
</feature>
<accession>A0A173XQV8</accession>
<dbReference type="Pfam" id="PF02156">
    <property type="entry name" value="Glyco_hydro_26"/>
    <property type="match status" value="1"/>
</dbReference>
<keyword evidence="3 7" id="KW-0326">Glycosidase</keyword>
<proteinExistence type="inferred from homology"/>
<feature type="site" description="Plays an important role in maintaining the position of the catalytic nucleophile" evidence="6">
    <location>
        <position position="222"/>
    </location>
</feature>
<dbReference type="Proteomes" id="UP000095419">
    <property type="component" value="Unassembled WGS sequence"/>
</dbReference>
<dbReference type="PROSITE" id="PS51764">
    <property type="entry name" value="GH26"/>
    <property type="match status" value="1"/>
</dbReference>
<reference evidence="9 10" key="1">
    <citation type="submission" date="2015-09" db="EMBL/GenBank/DDBJ databases">
        <authorList>
            <consortium name="Pathogen Informatics"/>
        </authorList>
    </citation>
    <scope>NUCLEOTIDE SEQUENCE [LARGE SCALE GENOMIC DNA]</scope>
    <source>
        <strain evidence="9 10">2789STDY5608791</strain>
    </source>
</reference>
<dbReference type="EC" id="3.2.1.78" evidence="9"/>
<dbReference type="InterPro" id="IPR017853">
    <property type="entry name" value="GH"/>
</dbReference>
<organism evidence="9 10">
    <name type="scientific">Bacteroides uniformis</name>
    <dbReference type="NCBI Taxonomy" id="820"/>
    <lineage>
        <taxon>Bacteria</taxon>
        <taxon>Pseudomonadati</taxon>
        <taxon>Bacteroidota</taxon>
        <taxon>Bacteroidia</taxon>
        <taxon>Bacteroidales</taxon>
        <taxon>Bacteroidaceae</taxon>
        <taxon>Bacteroides</taxon>
    </lineage>
</organism>
<dbReference type="InterPro" id="IPR022790">
    <property type="entry name" value="GH26_dom"/>
</dbReference>
<sequence length="400" mass="44737">MYHFLLVQSAIFVPGISVTNNNTRLKNMDMRKVKFAMMILAASLLTACGSSKKEQSVNEETAAARTQETENLLANLEKIPSKGIMLGHHDDTVYGIGWEGEEGRSDVKSVCGDYPAVISFDLGELELGNAANLDKVPFDKIRKEIINQYQRGGMVSLSWHARNPKTGGDAWDVSDTTVVKSILPGGENHQKFAGWLGGVADFLHSLKTADGVKIPVLFRPWHEHSGSWFWWGEKLCTPEEYKALWHMTVDTLQAKGVDNALYAYSPGTEPKDTTEYLKKYPGDELIDVIGFDTYQFDRDAYLAGMDRALSIIDSVGKAHNKVIAVTETGYEGIPDAKWWTGTLLPALEKYPLAYVLVWRNAREKVTHYYAPYPGQTSAEDFVEFYNNPKTLFAADVNLYQ</sequence>
<evidence type="ECO:0000256" key="6">
    <source>
        <dbReference type="PIRSR" id="PIRSR018168-3"/>
    </source>
</evidence>
<evidence type="ECO:0000313" key="10">
    <source>
        <dbReference type="Proteomes" id="UP000095419"/>
    </source>
</evidence>
<keyword evidence="2 7" id="KW-0378">Hydrolase</keyword>
<dbReference type="InterPro" id="IPR016714">
    <property type="entry name" value="MANB/E"/>
</dbReference>
<evidence type="ECO:0000256" key="1">
    <source>
        <dbReference type="ARBA" id="ARBA00007754"/>
    </source>
</evidence>
<dbReference type="GO" id="GO:0016985">
    <property type="term" value="F:mannan endo-1,4-beta-mannosidase activity"/>
    <property type="evidence" value="ECO:0007669"/>
    <property type="project" value="UniProtKB-EC"/>
</dbReference>
<dbReference type="SUPFAM" id="SSF51445">
    <property type="entry name" value="(Trans)glycosidases"/>
    <property type="match status" value="1"/>
</dbReference>
<feature type="active site" description="Proton donor" evidence="4 7">
    <location>
        <position position="223"/>
    </location>
</feature>
<evidence type="ECO:0000256" key="2">
    <source>
        <dbReference type="ARBA" id="ARBA00022801"/>
    </source>
</evidence>
<evidence type="ECO:0000256" key="7">
    <source>
        <dbReference type="PROSITE-ProRule" id="PRU01100"/>
    </source>
</evidence>
<gene>
    <name evidence="9" type="primary">manA</name>
    <name evidence="9" type="ORF">ERS417307_00287</name>
</gene>
<comment type="similarity">
    <text evidence="1 7">Belongs to the glycosyl hydrolase 26 family.</text>
</comment>
<dbReference type="GO" id="GO:0006080">
    <property type="term" value="P:substituted mannan metabolic process"/>
    <property type="evidence" value="ECO:0007669"/>
    <property type="project" value="InterPro"/>
</dbReference>
<dbReference type="Gene3D" id="3.20.20.80">
    <property type="entry name" value="Glycosidases"/>
    <property type="match status" value="1"/>
</dbReference>
<dbReference type="PANTHER" id="PTHR40079">
    <property type="entry name" value="MANNAN ENDO-1,4-BETA-MANNOSIDASE E-RELATED"/>
    <property type="match status" value="1"/>
</dbReference>
<feature type="active site" description="Nucleophile" evidence="4 7">
    <location>
        <position position="327"/>
    </location>
</feature>
<evidence type="ECO:0000256" key="5">
    <source>
        <dbReference type="PIRSR" id="PIRSR018168-2"/>
    </source>
</evidence>
<evidence type="ECO:0000256" key="3">
    <source>
        <dbReference type="ARBA" id="ARBA00023295"/>
    </source>
</evidence>
<dbReference type="AlphaFoldDB" id="A0A173XQV8"/>
<evidence type="ECO:0000256" key="4">
    <source>
        <dbReference type="PIRSR" id="PIRSR018168-1"/>
    </source>
</evidence>
<feature type="binding site" evidence="5">
    <location>
        <position position="228"/>
    </location>
    <ligand>
        <name>substrate</name>
    </ligand>
</feature>
<dbReference type="PANTHER" id="PTHR40079:SF4">
    <property type="entry name" value="GH26 DOMAIN-CONTAINING PROTEIN-RELATED"/>
    <property type="match status" value="1"/>
</dbReference>
<dbReference type="EMBL" id="CYZF01000001">
    <property type="protein sequence ID" value="CUN54124.1"/>
    <property type="molecule type" value="Genomic_DNA"/>
</dbReference>
<protein>
    <submittedName>
        <fullName evidence="9">Mannan endo-1,4-beta-mannosidase</fullName>
        <ecNumber evidence="9">3.2.1.78</ecNumber>
    </submittedName>
</protein>